<dbReference type="InterPro" id="IPR006026">
    <property type="entry name" value="Peptidase_Metallo"/>
</dbReference>
<name>A0A1M5PY27_9ACTN</name>
<evidence type="ECO:0000256" key="4">
    <source>
        <dbReference type="ARBA" id="ARBA00022833"/>
    </source>
</evidence>
<dbReference type="GO" id="GO:0008270">
    <property type="term" value="F:zinc ion binding"/>
    <property type="evidence" value="ECO:0007669"/>
    <property type="project" value="InterPro"/>
</dbReference>
<dbReference type="InterPro" id="IPR001818">
    <property type="entry name" value="Pept_M10_metallopeptidase"/>
</dbReference>
<dbReference type="AlphaFoldDB" id="A0A1M5PY27"/>
<feature type="domain" description="Peptidase metallopeptidase" evidence="6">
    <location>
        <begin position="181"/>
        <end position="359"/>
    </location>
</feature>
<feature type="region of interest" description="Disordered" evidence="5">
    <location>
        <begin position="130"/>
        <end position="160"/>
    </location>
</feature>
<keyword evidence="2" id="KW-0479">Metal-binding</keyword>
<evidence type="ECO:0000313" key="7">
    <source>
        <dbReference type="EMBL" id="SHH06718.1"/>
    </source>
</evidence>
<dbReference type="Proteomes" id="UP000184471">
    <property type="component" value="Unassembled WGS sequence"/>
</dbReference>
<dbReference type="EMBL" id="FQVX01000004">
    <property type="protein sequence ID" value="SHH06718.1"/>
    <property type="molecule type" value="Genomic_DNA"/>
</dbReference>
<dbReference type="PRINTS" id="PR00138">
    <property type="entry name" value="MATRIXIN"/>
</dbReference>
<dbReference type="SMART" id="SM00235">
    <property type="entry name" value="ZnMc"/>
    <property type="match status" value="1"/>
</dbReference>
<keyword evidence="1" id="KW-0645">Protease</keyword>
<feature type="region of interest" description="Disordered" evidence="5">
    <location>
        <begin position="1"/>
        <end position="96"/>
    </location>
</feature>
<keyword evidence="4" id="KW-0862">Zinc</keyword>
<sequence length="365" mass="36738">MHGGHQDGRGGRPPWPSELPGSGGPLPPAWAPPPAPPAWGPPPPAVPPAGPPAWGPPPVPTSPTGRVPQWVLDQATGRPVAPPGWRTWAPPAPRRRSSPARALLTVAAVVALSLGAAHLAGGLPAPAAGTPDLSPGGGLLGVDGDRPPPGLESEAAPLGRPGAAPDVGGYAFVQRQADGVAPVAYDPCRPVHYVVALDGAPADAEALVADAVARVSAATGLRFVADGTTDEAWSEQRPAYQPERYGDRWAPVLVSWSTPEEVPELADTVAGLGGSVAYSAGGPWVYVSGAVTLDAGWSAGAALSPGGREDVRAVLMHELGHVVGLDHVDDPSALMHATNTGQTGFGPGDLAGLARLGEGECEPGL</sequence>
<dbReference type="InterPro" id="IPR021190">
    <property type="entry name" value="Pept_M10A"/>
</dbReference>
<reference evidence="7 8" key="1">
    <citation type="submission" date="2016-11" db="EMBL/GenBank/DDBJ databases">
        <authorList>
            <person name="Jaros S."/>
            <person name="Januszkiewicz K."/>
            <person name="Wedrychowicz H."/>
        </authorList>
    </citation>
    <scope>NUCLEOTIDE SEQUENCE [LARGE SCALE GENOMIC DNA]</scope>
    <source>
        <strain evidence="7 8">DSM 45408</strain>
    </source>
</reference>
<accession>A0A1M5PY27</accession>
<dbReference type="STRING" id="1070870.SAMN05444351_3912"/>
<dbReference type="GO" id="GO:0031012">
    <property type="term" value="C:extracellular matrix"/>
    <property type="evidence" value="ECO:0007669"/>
    <property type="project" value="InterPro"/>
</dbReference>
<proteinExistence type="predicted"/>
<dbReference type="SUPFAM" id="SSF55486">
    <property type="entry name" value="Metalloproteases ('zincins'), catalytic domain"/>
    <property type="match status" value="1"/>
</dbReference>
<evidence type="ECO:0000256" key="2">
    <source>
        <dbReference type="ARBA" id="ARBA00022723"/>
    </source>
</evidence>
<dbReference type="Gene3D" id="3.40.390.10">
    <property type="entry name" value="Collagenase (Catalytic Domain)"/>
    <property type="match status" value="1"/>
</dbReference>
<gene>
    <name evidence="7" type="ORF">SAMN05444351_3912</name>
</gene>
<dbReference type="Pfam" id="PF00413">
    <property type="entry name" value="Peptidase_M10"/>
    <property type="match status" value="1"/>
</dbReference>
<feature type="compositionally biased region" description="Pro residues" evidence="5">
    <location>
        <begin position="25"/>
        <end position="61"/>
    </location>
</feature>
<keyword evidence="3" id="KW-0378">Hydrolase</keyword>
<feature type="compositionally biased region" description="Basic and acidic residues" evidence="5">
    <location>
        <begin position="1"/>
        <end position="10"/>
    </location>
</feature>
<keyword evidence="8" id="KW-1185">Reference proteome</keyword>
<evidence type="ECO:0000313" key="8">
    <source>
        <dbReference type="Proteomes" id="UP000184471"/>
    </source>
</evidence>
<dbReference type="InterPro" id="IPR024079">
    <property type="entry name" value="MetalloPept_cat_dom_sf"/>
</dbReference>
<dbReference type="GO" id="GO:0004222">
    <property type="term" value="F:metalloendopeptidase activity"/>
    <property type="evidence" value="ECO:0007669"/>
    <property type="project" value="InterPro"/>
</dbReference>
<evidence type="ECO:0000256" key="3">
    <source>
        <dbReference type="ARBA" id="ARBA00022801"/>
    </source>
</evidence>
<organism evidence="7 8">
    <name type="scientific">Geodermatophilus nigrescens</name>
    <dbReference type="NCBI Taxonomy" id="1070870"/>
    <lineage>
        <taxon>Bacteria</taxon>
        <taxon>Bacillati</taxon>
        <taxon>Actinomycetota</taxon>
        <taxon>Actinomycetes</taxon>
        <taxon>Geodermatophilales</taxon>
        <taxon>Geodermatophilaceae</taxon>
        <taxon>Geodermatophilus</taxon>
    </lineage>
</organism>
<evidence type="ECO:0000259" key="6">
    <source>
        <dbReference type="SMART" id="SM00235"/>
    </source>
</evidence>
<protein>
    <submittedName>
        <fullName evidence="7">Matrixin</fullName>
    </submittedName>
</protein>
<dbReference type="GO" id="GO:0006508">
    <property type="term" value="P:proteolysis"/>
    <property type="evidence" value="ECO:0007669"/>
    <property type="project" value="UniProtKB-KW"/>
</dbReference>
<evidence type="ECO:0000256" key="5">
    <source>
        <dbReference type="SAM" id="MobiDB-lite"/>
    </source>
</evidence>
<evidence type="ECO:0000256" key="1">
    <source>
        <dbReference type="ARBA" id="ARBA00022670"/>
    </source>
</evidence>